<dbReference type="Pfam" id="PF02678">
    <property type="entry name" value="Pirin"/>
    <property type="match status" value="1"/>
</dbReference>
<evidence type="ECO:0000259" key="4">
    <source>
        <dbReference type="Pfam" id="PF02678"/>
    </source>
</evidence>
<dbReference type="InterPro" id="IPR014710">
    <property type="entry name" value="RmlC-like_jellyroll"/>
</dbReference>
<comment type="similarity">
    <text evidence="1 3">Belongs to the pirin family.</text>
</comment>
<dbReference type="OrthoDB" id="9780903at2"/>
<dbReference type="EMBL" id="QLIX01000005">
    <property type="protein sequence ID" value="RAI59272.1"/>
    <property type="molecule type" value="Genomic_DNA"/>
</dbReference>
<dbReference type="GO" id="GO:0046872">
    <property type="term" value="F:metal ion binding"/>
    <property type="evidence" value="ECO:0007669"/>
    <property type="project" value="UniProtKB-KW"/>
</dbReference>
<dbReference type="InterPro" id="IPR041602">
    <property type="entry name" value="Quercetinase_C"/>
</dbReference>
<feature type="domain" description="Quercetin 2,3-dioxygenase C-terminal cupin" evidence="5">
    <location>
        <begin position="152"/>
        <end position="233"/>
    </location>
</feature>
<dbReference type="AlphaFoldDB" id="A0A327MAC6"/>
<dbReference type="CDD" id="cd02910">
    <property type="entry name" value="cupin_Yhhw_N"/>
    <property type="match status" value="1"/>
</dbReference>
<evidence type="ECO:0000256" key="3">
    <source>
        <dbReference type="RuleBase" id="RU003457"/>
    </source>
</evidence>
<protein>
    <recommendedName>
        <fullName evidence="8">Pirin family protein</fullName>
    </recommendedName>
</protein>
<accession>A0A327MAC6</accession>
<dbReference type="InterPro" id="IPR003829">
    <property type="entry name" value="Pirin_N_dom"/>
</dbReference>
<feature type="binding site" evidence="2">
    <location>
        <position position="103"/>
    </location>
    <ligand>
        <name>Fe cation</name>
        <dbReference type="ChEBI" id="CHEBI:24875"/>
    </ligand>
</feature>
<dbReference type="RefSeq" id="WP_111469529.1">
    <property type="nucleotide sequence ID" value="NZ_QLIX01000005.1"/>
</dbReference>
<dbReference type="PIRSF" id="PIRSF006232">
    <property type="entry name" value="Pirin"/>
    <property type="match status" value="1"/>
</dbReference>
<evidence type="ECO:0000259" key="5">
    <source>
        <dbReference type="Pfam" id="PF17954"/>
    </source>
</evidence>
<dbReference type="SUPFAM" id="SSF51182">
    <property type="entry name" value="RmlC-like cupins"/>
    <property type="match status" value="1"/>
</dbReference>
<comment type="caution">
    <text evidence="6">The sequence shown here is derived from an EMBL/GenBank/DDBJ whole genome shotgun (WGS) entry which is preliminary data.</text>
</comment>
<reference evidence="7" key="1">
    <citation type="submission" date="2018-06" db="EMBL/GenBank/DDBJ databases">
        <authorList>
            <person name="Khan S.A."/>
        </authorList>
    </citation>
    <scope>NUCLEOTIDE SEQUENCE [LARGE SCALE GENOMIC DNA]</scope>
    <source>
        <strain evidence="7">DB-1506</strain>
    </source>
</reference>
<dbReference type="PANTHER" id="PTHR43212:SF3">
    <property type="entry name" value="QUERCETIN 2,3-DIOXYGENASE"/>
    <property type="match status" value="1"/>
</dbReference>
<feature type="binding site" evidence="2">
    <location>
        <position position="101"/>
    </location>
    <ligand>
        <name>Fe cation</name>
        <dbReference type="ChEBI" id="CHEBI:24875"/>
    </ligand>
</feature>
<dbReference type="PANTHER" id="PTHR43212">
    <property type="entry name" value="QUERCETIN 2,3-DIOXYGENASE"/>
    <property type="match status" value="1"/>
</dbReference>
<keyword evidence="2" id="KW-0479">Metal-binding</keyword>
<evidence type="ECO:0000256" key="2">
    <source>
        <dbReference type="PIRSR" id="PIRSR006232-1"/>
    </source>
</evidence>
<proteinExistence type="inferred from homology"/>
<evidence type="ECO:0000256" key="1">
    <source>
        <dbReference type="ARBA" id="ARBA00008416"/>
    </source>
</evidence>
<evidence type="ECO:0008006" key="8">
    <source>
        <dbReference type="Google" id="ProtNLM"/>
    </source>
</evidence>
<dbReference type="Proteomes" id="UP000249065">
    <property type="component" value="Unassembled WGS sequence"/>
</dbReference>
<sequence length="236" mass="25429">MIEVRPFKTLGGADHGWLKARHHFSFAGYHDPARMNWGRLRVWNDDEIAAGTGFDPHPHRDMEIVTYVRDGAITHRDSLGNEGRTEAGDVQIMSAGTGVVHSEYNLEPETTRIFQIWIIPDRRGAKPHWGARQFPKASREAGFEVLASGRPQDAESGALPLNVDGAVLAATLKAGQTLRQPLAEGRAAYLVPAKGAVTVNGVALGTRDGAGIVDEPAIEITAGEDAELVLVEVAKA</sequence>
<name>A0A327MAC6_9PROT</name>
<comment type="cofactor">
    <cofactor evidence="2">
        <name>Fe cation</name>
        <dbReference type="ChEBI" id="CHEBI:24875"/>
    </cofactor>
    <text evidence="2">Binds 1 Fe cation per subunit.</text>
</comment>
<dbReference type="Gene3D" id="2.60.120.10">
    <property type="entry name" value="Jelly Rolls"/>
    <property type="match status" value="2"/>
</dbReference>
<keyword evidence="7" id="KW-1185">Reference proteome</keyword>
<feature type="binding site" evidence="2">
    <location>
        <position position="57"/>
    </location>
    <ligand>
        <name>Fe cation</name>
        <dbReference type="ChEBI" id="CHEBI:24875"/>
    </ligand>
</feature>
<feature type="domain" description="Pirin N-terminal" evidence="4">
    <location>
        <begin position="8"/>
        <end position="118"/>
    </location>
</feature>
<dbReference type="InterPro" id="IPR011051">
    <property type="entry name" value="RmlC_Cupin_sf"/>
</dbReference>
<dbReference type="InterPro" id="IPR012093">
    <property type="entry name" value="Pirin"/>
</dbReference>
<evidence type="ECO:0000313" key="7">
    <source>
        <dbReference type="Proteomes" id="UP000249065"/>
    </source>
</evidence>
<keyword evidence="2" id="KW-0408">Iron</keyword>
<dbReference type="Pfam" id="PF17954">
    <property type="entry name" value="Pirin_C_2"/>
    <property type="match status" value="1"/>
</dbReference>
<feature type="binding site" evidence="2">
    <location>
        <position position="59"/>
    </location>
    <ligand>
        <name>Fe cation</name>
        <dbReference type="ChEBI" id="CHEBI:24875"/>
    </ligand>
</feature>
<gene>
    <name evidence="6" type="ORF">DOO78_09585</name>
</gene>
<evidence type="ECO:0000313" key="6">
    <source>
        <dbReference type="EMBL" id="RAI59272.1"/>
    </source>
</evidence>
<organism evidence="6 7">
    <name type="scientific">Roseicella frigidaeris</name>
    <dbReference type="NCBI Taxonomy" id="2230885"/>
    <lineage>
        <taxon>Bacteria</taxon>
        <taxon>Pseudomonadati</taxon>
        <taxon>Pseudomonadota</taxon>
        <taxon>Alphaproteobacteria</taxon>
        <taxon>Acetobacterales</taxon>
        <taxon>Roseomonadaceae</taxon>
        <taxon>Roseicella</taxon>
    </lineage>
</organism>